<organism evidence="1 2">
    <name type="scientific">Aliikangiella coralliicola</name>
    <dbReference type="NCBI Taxonomy" id="2592383"/>
    <lineage>
        <taxon>Bacteria</taxon>
        <taxon>Pseudomonadati</taxon>
        <taxon>Pseudomonadota</taxon>
        <taxon>Gammaproteobacteria</taxon>
        <taxon>Oceanospirillales</taxon>
        <taxon>Pleioneaceae</taxon>
        <taxon>Aliikangiella</taxon>
    </lineage>
</organism>
<dbReference type="Proteomes" id="UP000315439">
    <property type="component" value="Unassembled WGS sequence"/>
</dbReference>
<accession>A0A545UC65</accession>
<dbReference type="EMBL" id="VIKS01000009">
    <property type="protein sequence ID" value="TQV87054.1"/>
    <property type="molecule type" value="Genomic_DNA"/>
</dbReference>
<dbReference type="SUPFAM" id="SSF55961">
    <property type="entry name" value="Bet v1-like"/>
    <property type="match status" value="1"/>
</dbReference>
<name>A0A545UC65_9GAMM</name>
<sequence>MSNISLKIGVATDRATTLAAINTIEGLSSWWTTDVSGETSEGQTIRFRFNESGPDMKVTASSNDKVVWLCTAGPDEWLGTEISFLIKDEDETVIYFQHKNWREETPFHYHCSMKWATFLLSLKELLDEGKGRPFPDDRKIVTTGF</sequence>
<evidence type="ECO:0000313" key="1">
    <source>
        <dbReference type="EMBL" id="TQV87054.1"/>
    </source>
</evidence>
<dbReference type="AlphaFoldDB" id="A0A545UC65"/>
<proteinExistence type="predicted"/>
<protein>
    <submittedName>
        <fullName evidence="1">SRPBCC domain-containing protein</fullName>
    </submittedName>
</protein>
<dbReference type="RefSeq" id="WP_142932018.1">
    <property type="nucleotide sequence ID" value="NZ_ML660165.1"/>
</dbReference>
<reference evidence="1 2" key="1">
    <citation type="submission" date="2019-07" db="EMBL/GenBank/DDBJ databases">
        <title>Draft genome for Aliikangiella sp. M105.</title>
        <authorList>
            <person name="Wang G."/>
        </authorList>
    </citation>
    <scope>NUCLEOTIDE SEQUENCE [LARGE SCALE GENOMIC DNA]</scope>
    <source>
        <strain evidence="1 2">M105</strain>
    </source>
</reference>
<comment type="caution">
    <text evidence="1">The sequence shown here is derived from an EMBL/GenBank/DDBJ whole genome shotgun (WGS) entry which is preliminary data.</text>
</comment>
<gene>
    <name evidence="1" type="ORF">FLL46_14710</name>
</gene>
<dbReference type="OrthoDB" id="287565at2"/>
<keyword evidence="2" id="KW-1185">Reference proteome</keyword>
<evidence type="ECO:0000313" key="2">
    <source>
        <dbReference type="Proteomes" id="UP000315439"/>
    </source>
</evidence>
<dbReference type="InterPro" id="IPR023393">
    <property type="entry name" value="START-like_dom_sf"/>
</dbReference>
<dbReference type="Gene3D" id="3.30.530.20">
    <property type="match status" value="1"/>
</dbReference>